<reference evidence="2 3" key="1">
    <citation type="submission" date="2024-06" db="EMBL/GenBank/DDBJ databases">
        <title>A chromosome-level genome assembly of beet webworm, Loxostege sticticalis.</title>
        <authorList>
            <person name="Zhang Y."/>
        </authorList>
    </citation>
    <scope>NUCLEOTIDE SEQUENCE [LARGE SCALE GENOMIC DNA]</scope>
    <source>
        <strain evidence="2">AQ028</strain>
        <tissue evidence="2">Male pupae</tissue>
    </source>
</reference>
<organism evidence="2 3">
    <name type="scientific">Loxostege sticticalis</name>
    <name type="common">Beet webworm moth</name>
    <dbReference type="NCBI Taxonomy" id="481309"/>
    <lineage>
        <taxon>Eukaryota</taxon>
        <taxon>Metazoa</taxon>
        <taxon>Ecdysozoa</taxon>
        <taxon>Arthropoda</taxon>
        <taxon>Hexapoda</taxon>
        <taxon>Insecta</taxon>
        <taxon>Pterygota</taxon>
        <taxon>Neoptera</taxon>
        <taxon>Endopterygota</taxon>
        <taxon>Lepidoptera</taxon>
        <taxon>Glossata</taxon>
        <taxon>Ditrysia</taxon>
        <taxon>Pyraloidea</taxon>
        <taxon>Crambidae</taxon>
        <taxon>Pyraustinae</taxon>
        <taxon>Loxostege</taxon>
    </lineage>
</organism>
<feature type="region of interest" description="Disordered" evidence="1">
    <location>
        <begin position="1"/>
        <end position="38"/>
    </location>
</feature>
<comment type="caution">
    <text evidence="2">The sequence shown here is derived from an EMBL/GenBank/DDBJ whole genome shotgun (WGS) entry which is preliminary data.</text>
</comment>
<sequence length="245" mass="27585">MAPNNDGISQRDISTSERCSSDSTFETTSNPPGSHESFSIFGDSACGEPLSPQHLMFDFTPIEEIDNDYVQRKCCAFWDFLNSRTDLHNLMVMPEKNLYDLGCSSELSTRHDRVDATEEASIPIKQKTAVSMLEFVEEKGLIDRTFEAKLPQSMCSLGSREYHENEASARFKPIAHKREVCKCSICDCKSCQGRQRLGHVPDSSPEVQVLCGKMKDWDRKHPKCMDPPGHSPALSRCVMQRNVVT</sequence>
<proteinExistence type="predicted"/>
<dbReference type="EMBL" id="JBEDNZ010000006">
    <property type="protein sequence ID" value="KAL0840838.1"/>
    <property type="molecule type" value="Genomic_DNA"/>
</dbReference>
<dbReference type="Proteomes" id="UP001549921">
    <property type="component" value="Unassembled WGS sequence"/>
</dbReference>
<accession>A0ABD0TDC6</accession>
<evidence type="ECO:0000313" key="3">
    <source>
        <dbReference type="Proteomes" id="UP001549921"/>
    </source>
</evidence>
<dbReference type="AlphaFoldDB" id="A0ABD0TDC6"/>
<protein>
    <submittedName>
        <fullName evidence="2">Uncharacterized protein</fullName>
    </submittedName>
</protein>
<name>A0ABD0TDC6_LOXSC</name>
<evidence type="ECO:0000256" key="1">
    <source>
        <dbReference type="SAM" id="MobiDB-lite"/>
    </source>
</evidence>
<feature type="compositionally biased region" description="Polar residues" evidence="1">
    <location>
        <begin position="1"/>
        <end position="32"/>
    </location>
</feature>
<gene>
    <name evidence="2" type="ORF">ABMA28_014644</name>
</gene>
<evidence type="ECO:0000313" key="2">
    <source>
        <dbReference type="EMBL" id="KAL0840838.1"/>
    </source>
</evidence>